<comment type="similarity">
    <text evidence="9">Belongs to the PanD family.</text>
</comment>
<evidence type="ECO:0000256" key="2">
    <source>
        <dbReference type="ARBA" id="ARBA00022655"/>
    </source>
</evidence>
<evidence type="ECO:0000256" key="5">
    <source>
        <dbReference type="ARBA" id="ARBA00023145"/>
    </source>
</evidence>
<dbReference type="NCBIfam" id="TIGR00223">
    <property type="entry name" value="panD"/>
    <property type="match status" value="1"/>
</dbReference>
<evidence type="ECO:0000256" key="6">
    <source>
        <dbReference type="ARBA" id="ARBA00023239"/>
    </source>
</evidence>
<feature type="modified residue" description="Pyruvic acid (Ser)" evidence="9 12">
    <location>
        <position position="26"/>
    </location>
</feature>
<evidence type="ECO:0000256" key="8">
    <source>
        <dbReference type="ARBA" id="ARBA00023317"/>
    </source>
</evidence>
<dbReference type="KEGG" id="csn:Cyast_2879"/>
<feature type="binding site" evidence="9 11">
    <location>
        <position position="58"/>
    </location>
    <ligand>
        <name>substrate</name>
    </ligand>
</feature>
<proteinExistence type="inferred from homology"/>
<evidence type="ECO:0000256" key="1">
    <source>
        <dbReference type="ARBA" id="ARBA00022490"/>
    </source>
</evidence>
<feature type="active site" description="Proton donor" evidence="9 10">
    <location>
        <position position="59"/>
    </location>
</feature>
<evidence type="ECO:0000256" key="11">
    <source>
        <dbReference type="PIRSR" id="PIRSR006246-2"/>
    </source>
</evidence>
<dbReference type="GO" id="GO:0006523">
    <property type="term" value="P:alanine biosynthetic process"/>
    <property type="evidence" value="ECO:0007669"/>
    <property type="project" value="InterPro"/>
</dbReference>
<dbReference type="AlphaFoldDB" id="K9YQS6"/>
<dbReference type="PATRIC" id="fig|292563.3.peg.3004"/>
<keyword evidence="3 9" id="KW-0210">Decarboxylase</keyword>
<dbReference type="CDD" id="cd06919">
    <property type="entry name" value="Asp_decarbox"/>
    <property type="match status" value="1"/>
</dbReference>
<evidence type="ECO:0000313" key="14">
    <source>
        <dbReference type="EMBL" id="AFZ48817.1"/>
    </source>
</evidence>
<dbReference type="EC" id="4.1.1.11" evidence="9"/>
<evidence type="ECO:0000256" key="3">
    <source>
        <dbReference type="ARBA" id="ARBA00022793"/>
    </source>
</evidence>
<dbReference type="HOGENOM" id="CLU_115305_1_1_3"/>
<evidence type="ECO:0000256" key="10">
    <source>
        <dbReference type="PIRSR" id="PIRSR006246-1"/>
    </source>
</evidence>
<dbReference type="GO" id="GO:0004068">
    <property type="term" value="F:aspartate 1-decarboxylase activity"/>
    <property type="evidence" value="ECO:0007669"/>
    <property type="project" value="UniProtKB-UniRule"/>
</dbReference>
<comment type="subcellular location">
    <subcellularLocation>
        <location evidence="9">Cytoplasm</location>
    </subcellularLocation>
</comment>
<dbReference type="STRING" id="292563.Cyast_2879"/>
<dbReference type="SUPFAM" id="SSF50692">
    <property type="entry name" value="ADC-like"/>
    <property type="match status" value="1"/>
</dbReference>
<dbReference type="Gene3D" id="2.40.40.20">
    <property type="match status" value="1"/>
</dbReference>
<feature type="active site" description="Schiff-base intermediate with substrate; via pyruvic acid" evidence="9 10">
    <location>
        <position position="26"/>
    </location>
</feature>
<dbReference type="InterPro" id="IPR003190">
    <property type="entry name" value="Asp_decarbox"/>
</dbReference>
<accession>K9YQS6</accession>
<dbReference type="UniPathway" id="UPA00028">
    <property type="reaction ID" value="UER00002"/>
</dbReference>
<keyword evidence="4 9" id="KW-0068">Autocatalytic cleavage</keyword>
<evidence type="ECO:0000256" key="7">
    <source>
        <dbReference type="ARBA" id="ARBA00023270"/>
    </source>
</evidence>
<dbReference type="eggNOG" id="COG0853">
    <property type="taxonomic scope" value="Bacteria"/>
</dbReference>
<dbReference type="PANTHER" id="PTHR21012:SF0">
    <property type="entry name" value="ASPARTATE 1-DECARBOXYLASE"/>
    <property type="match status" value="1"/>
</dbReference>
<comment type="cofactor">
    <cofactor evidence="9 10">
        <name>pyruvate</name>
        <dbReference type="ChEBI" id="CHEBI:15361"/>
    </cofactor>
    <text evidence="9 10">Binds 1 pyruvoyl group covalently per subunit.</text>
</comment>
<reference evidence="15" key="1">
    <citation type="journal article" date="2013" name="Proc. Natl. Acad. Sci. U.S.A.">
        <title>Improving the coverage of the cyanobacterial phylum using diversity-driven genome sequencing.</title>
        <authorList>
            <person name="Shih P.M."/>
            <person name="Wu D."/>
            <person name="Latifi A."/>
            <person name="Axen S.D."/>
            <person name="Fewer D.P."/>
            <person name="Talla E."/>
            <person name="Calteau A."/>
            <person name="Cai F."/>
            <person name="Tandeau de Marsac N."/>
            <person name="Rippka R."/>
            <person name="Herdman M."/>
            <person name="Sivonen K."/>
            <person name="Coursin T."/>
            <person name="Laurent T."/>
            <person name="Goodwin L."/>
            <person name="Nolan M."/>
            <person name="Davenport K.W."/>
            <person name="Han C.S."/>
            <person name="Rubin E.M."/>
            <person name="Eisen J.A."/>
            <person name="Woyke T."/>
            <person name="Gugger M."/>
            <person name="Kerfeld C.A."/>
        </authorList>
    </citation>
    <scope>NUCLEOTIDE SEQUENCE [LARGE SCALE GENOMIC DNA]</scope>
    <source>
        <strain evidence="15">ATCC 29140 / PCC 7202</strain>
    </source>
</reference>
<feature type="chain" id="PRO_5013998629" description="Aspartate 1-decarboxylase alpha chain" evidence="9 13">
    <location>
        <begin position="26"/>
        <end position="140"/>
    </location>
</feature>
<dbReference type="GO" id="GO:0005829">
    <property type="term" value="C:cytosol"/>
    <property type="evidence" value="ECO:0007669"/>
    <property type="project" value="TreeGrafter"/>
</dbReference>
<feature type="binding site" evidence="9 11">
    <location>
        <begin position="74"/>
        <end position="76"/>
    </location>
    <ligand>
        <name>substrate</name>
    </ligand>
</feature>
<dbReference type="InterPro" id="IPR009010">
    <property type="entry name" value="Asp_de-COase-like_dom_sf"/>
</dbReference>
<comment type="subunit">
    <text evidence="9">Heterooctamer of four alpha and four beta subunits.</text>
</comment>
<protein>
    <recommendedName>
        <fullName evidence="9">Aspartate 1-decarboxylase</fullName>
        <ecNumber evidence="9">4.1.1.11</ecNumber>
    </recommendedName>
    <alternativeName>
        <fullName evidence="9">Aspartate alpha-decarboxylase</fullName>
    </alternativeName>
    <component>
        <recommendedName>
            <fullName evidence="9">Aspartate 1-decarboxylase beta chain</fullName>
        </recommendedName>
    </component>
    <component>
        <recommendedName>
            <fullName evidence="9">Aspartate 1-decarboxylase alpha chain</fullName>
        </recommendedName>
    </component>
</protein>
<keyword evidence="8 9" id="KW-0670">Pyruvate</keyword>
<dbReference type="PANTHER" id="PTHR21012">
    <property type="entry name" value="ASPARTATE 1-DECARBOXYLASE"/>
    <property type="match status" value="1"/>
</dbReference>
<comment type="catalytic activity">
    <reaction evidence="9">
        <text>L-aspartate + H(+) = beta-alanine + CO2</text>
        <dbReference type="Rhea" id="RHEA:19497"/>
        <dbReference type="ChEBI" id="CHEBI:15378"/>
        <dbReference type="ChEBI" id="CHEBI:16526"/>
        <dbReference type="ChEBI" id="CHEBI:29991"/>
        <dbReference type="ChEBI" id="CHEBI:57966"/>
        <dbReference type="EC" id="4.1.1.11"/>
    </reaction>
</comment>
<keyword evidence="7 9" id="KW-0704">Schiff base</keyword>
<dbReference type="Pfam" id="PF02261">
    <property type="entry name" value="Asp_decarbox"/>
    <property type="match status" value="1"/>
</dbReference>
<keyword evidence="2 9" id="KW-0566">Pantothenate biosynthesis</keyword>
<keyword evidence="6 9" id="KW-0456">Lyase</keyword>
<dbReference type="Proteomes" id="UP000010483">
    <property type="component" value="Chromosome"/>
</dbReference>
<dbReference type="PIRSF" id="PIRSF006246">
    <property type="entry name" value="Asp_decarbox"/>
    <property type="match status" value="1"/>
</dbReference>
<evidence type="ECO:0000256" key="13">
    <source>
        <dbReference type="PIRSR" id="PIRSR006246-5"/>
    </source>
</evidence>
<comment type="PTM">
    <text evidence="9 12">Is synthesized initially as an inactive proenzyme, which is activated by self-cleavage at a specific serine bond to produce a beta-subunit with a hydroxyl group at its C-terminus and an alpha-subunit with a pyruvoyl group at its N-terminus.</text>
</comment>
<dbReference type="GO" id="GO:0015940">
    <property type="term" value="P:pantothenate biosynthetic process"/>
    <property type="evidence" value="ECO:0007669"/>
    <property type="project" value="UniProtKB-UniRule"/>
</dbReference>
<dbReference type="EMBL" id="CP003940">
    <property type="protein sequence ID" value="AFZ48817.1"/>
    <property type="molecule type" value="Genomic_DNA"/>
</dbReference>
<comment type="function">
    <text evidence="9">Catalyzes the pyruvoyl-dependent decarboxylation of aspartate to produce beta-alanine.</text>
</comment>
<evidence type="ECO:0000256" key="9">
    <source>
        <dbReference type="HAMAP-Rule" id="MF_00446"/>
    </source>
</evidence>
<name>K9YQS6_CYASC</name>
<organism evidence="14 15">
    <name type="scientific">Cyanobacterium stanieri (strain ATCC 29140 / PCC 7202)</name>
    <dbReference type="NCBI Taxonomy" id="292563"/>
    <lineage>
        <taxon>Bacteria</taxon>
        <taxon>Bacillati</taxon>
        <taxon>Cyanobacteriota</taxon>
        <taxon>Cyanophyceae</taxon>
        <taxon>Oscillatoriophycideae</taxon>
        <taxon>Chroococcales</taxon>
        <taxon>Geminocystaceae</taxon>
        <taxon>Cyanobacterium</taxon>
    </lineage>
</organism>
<keyword evidence="5 9" id="KW-0865">Zymogen</keyword>
<dbReference type="HAMAP" id="MF_00446">
    <property type="entry name" value="PanD"/>
    <property type="match status" value="1"/>
</dbReference>
<keyword evidence="1 9" id="KW-0963">Cytoplasm</keyword>
<sequence>MKTIKLMHAKLHRVRVTEANVNYVGSITIDPELMEMVGILPLEEVEIANLNNAQRWSTYAIPGTRGSKEICPNGGAALLCEKGDILIIYAYEQCDRTYILEKGHQAKVLIAGENNEIEDFFIQTLSSENGKLEFEPRQKR</sequence>
<evidence type="ECO:0000256" key="12">
    <source>
        <dbReference type="PIRSR" id="PIRSR006246-3"/>
    </source>
</evidence>
<feature type="chain" id="PRO_5013998626" description="Aspartate 1-decarboxylase beta chain" evidence="9 13">
    <location>
        <begin position="1"/>
        <end position="25"/>
    </location>
</feature>
<gene>
    <name evidence="9" type="primary">panD</name>
    <name evidence="14" type="ordered locus">Cyast_2879</name>
</gene>
<evidence type="ECO:0000313" key="15">
    <source>
        <dbReference type="Proteomes" id="UP000010483"/>
    </source>
</evidence>
<comment type="pathway">
    <text evidence="9">Cofactor biosynthesis; (R)-pantothenate biosynthesis; beta-alanine from L-aspartate: step 1/1.</text>
</comment>
<evidence type="ECO:0000256" key="4">
    <source>
        <dbReference type="ARBA" id="ARBA00022813"/>
    </source>
</evidence>
<keyword evidence="15" id="KW-1185">Reference proteome</keyword>